<organism evidence="1">
    <name type="scientific">human gut metagenome</name>
    <dbReference type="NCBI Taxonomy" id="408170"/>
    <lineage>
        <taxon>unclassified sequences</taxon>
        <taxon>metagenomes</taxon>
        <taxon>organismal metagenomes</taxon>
    </lineage>
</organism>
<protein>
    <submittedName>
        <fullName evidence="1">Uncharacterized protein</fullName>
    </submittedName>
</protein>
<comment type="caution">
    <text evidence="1">The sequence shown here is derived from an EMBL/GenBank/DDBJ whole genome shotgun (WGS) entry which is preliminary data.</text>
</comment>
<feature type="non-terminal residue" evidence="1">
    <location>
        <position position="40"/>
    </location>
</feature>
<sequence>MEIISSMSSYVELLNEDLDVKDSKQFILLKQALDHANNAG</sequence>
<dbReference type="AlphaFoldDB" id="W1YC16"/>
<reference evidence="1" key="1">
    <citation type="submission" date="2013-12" db="EMBL/GenBank/DDBJ databases">
        <title>A Varibaculum cambriense genome reconstructed from a premature infant gut community with otherwise low bacterial novelty that shifts toward anaerobic metabolism during the third week of life.</title>
        <authorList>
            <person name="Brown C.T."/>
            <person name="Sharon I."/>
            <person name="Thomas B.C."/>
            <person name="Castelle C.J."/>
            <person name="Morowitz M.J."/>
            <person name="Banfield J.F."/>
        </authorList>
    </citation>
    <scope>NUCLEOTIDE SEQUENCE</scope>
</reference>
<name>W1YC16_9ZZZZ</name>
<dbReference type="EMBL" id="AZMM01006013">
    <property type="protein sequence ID" value="ETJ40088.1"/>
    <property type="molecule type" value="Genomic_DNA"/>
</dbReference>
<gene>
    <name evidence="1" type="ORF">Q604_UNBC06013G0001</name>
</gene>
<evidence type="ECO:0000313" key="1">
    <source>
        <dbReference type="EMBL" id="ETJ40088.1"/>
    </source>
</evidence>
<proteinExistence type="predicted"/>
<accession>W1YC16</accession>